<dbReference type="RefSeq" id="XP_009550162.1">
    <property type="nucleotide sequence ID" value="XM_009551867.1"/>
</dbReference>
<proteinExistence type="inferred from homology"/>
<dbReference type="InParanoid" id="W4JZ60"/>
<sequence length="508" mass="56762">MDAFLFSAAFVFAIITVIRVHKTLNRKSSLPLPPGPRGLPLIGNILDLANNDIHIKSRIWSRELGEDVISLDIFGNTMIILNSAEAVSDFFEKRGSNYSDRPDMPMIVDLMGWDWTFALMRYGPRWKEHRRVFHSHFNHRVSEHQHIQLKISHELLALLLDSPVNYLNHIRHYAAHIIMKRVYGHTVVDGNDPYVHLVDKASQSTSEAAVPGAFLVDLFPSFKYVPEWVPGASFKRKAREWRQLSEAMINAPYNMVKSKVTAGRAEPCFVAECLEQNASFPKEALSEELIKDTAAVAYAAGADTSVSTLTTFILAMTLYPEAQKRAQSELDQVLGGDRLPNFSDKDRLPYVHALLKEVLRWIPVLPLAVPHRATHADQYKGYHIPAGASVLGNAWAILHDGNTYIDPELFRPERYLESPNLPDPADSGVFGFGRRACAGKTMALDTIWIAIASILTVFNITKAVDENGDVVTPEVKLNPGSISHPAPFECSIKPRSCTTLSLIQHGRN</sequence>
<dbReference type="PRINTS" id="PR00463">
    <property type="entry name" value="EP450I"/>
</dbReference>
<dbReference type="GO" id="GO:0020037">
    <property type="term" value="F:heme binding"/>
    <property type="evidence" value="ECO:0007669"/>
    <property type="project" value="InterPro"/>
</dbReference>
<dbReference type="InterPro" id="IPR017972">
    <property type="entry name" value="Cyt_P450_CS"/>
</dbReference>
<evidence type="ECO:0000256" key="4">
    <source>
        <dbReference type="ARBA" id="ARBA00022617"/>
    </source>
</evidence>
<dbReference type="GO" id="GO:0005506">
    <property type="term" value="F:iron ion binding"/>
    <property type="evidence" value="ECO:0007669"/>
    <property type="project" value="InterPro"/>
</dbReference>
<evidence type="ECO:0000313" key="11">
    <source>
        <dbReference type="EMBL" id="ETW78166.1"/>
    </source>
</evidence>
<evidence type="ECO:0000256" key="8">
    <source>
        <dbReference type="ARBA" id="ARBA00023033"/>
    </source>
</evidence>
<comment type="pathway">
    <text evidence="2">Secondary metabolite biosynthesis.</text>
</comment>
<dbReference type="GO" id="GO:0004497">
    <property type="term" value="F:monooxygenase activity"/>
    <property type="evidence" value="ECO:0007669"/>
    <property type="project" value="UniProtKB-KW"/>
</dbReference>
<feature type="binding site" description="axial binding residue" evidence="9">
    <location>
        <position position="437"/>
    </location>
    <ligand>
        <name>heme</name>
        <dbReference type="ChEBI" id="CHEBI:30413"/>
    </ligand>
    <ligandPart>
        <name>Fe</name>
        <dbReference type="ChEBI" id="CHEBI:18248"/>
    </ligandPart>
</feature>
<dbReference type="InterPro" id="IPR050364">
    <property type="entry name" value="Cytochrome_P450_fung"/>
</dbReference>
<keyword evidence="7 9" id="KW-0408">Iron</keyword>
<dbReference type="PROSITE" id="PS00086">
    <property type="entry name" value="CYTOCHROME_P450"/>
    <property type="match status" value="1"/>
</dbReference>
<organism evidence="11 12">
    <name type="scientific">Heterobasidion irregulare (strain TC 32-1)</name>
    <dbReference type="NCBI Taxonomy" id="747525"/>
    <lineage>
        <taxon>Eukaryota</taxon>
        <taxon>Fungi</taxon>
        <taxon>Dikarya</taxon>
        <taxon>Basidiomycota</taxon>
        <taxon>Agaricomycotina</taxon>
        <taxon>Agaricomycetes</taxon>
        <taxon>Russulales</taxon>
        <taxon>Bondarzewiaceae</taxon>
        <taxon>Heterobasidion</taxon>
        <taxon>Heterobasidion annosum species complex</taxon>
    </lineage>
</organism>
<dbReference type="GO" id="GO:0016705">
    <property type="term" value="F:oxidoreductase activity, acting on paired donors, with incorporation or reduction of molecular oxygen"/>
    <property type="evidence" value="ECO:0007669"/>
    <property type="project" value="InterPro"/>
</dbReference>
<dbReference type="KEGG" id="hir:HETIRDRAFT_107765"/>
<evidence type="ECO:0000313" key="12">
    <source>
        <dbReference type="Proteomes" id="UP000030671"/>
    </source>
</evidence>
<evidence type="ECO:0000256" key="1">
    <source>
        <dbReference type="ARBA" id="ARBA00001971"/>
    </source>
</evidence>
<keyword evidence="5 9" id="KW-0479">Metal-binding</keyword>
<dbReference type="STRING" id="747525.W4JZ60"/>
<dbReference type="InterPro" id="IPR001128">
    <property type="entry name" value="Cyt_P450"/>
</dbReference>
<dbReference type="Gene3D" id="1.10.630.10">
    <property type="entry name" value="Cytochrome P450"/>
    <property type="match status" value="1"/>
</dbReference>
<dbReference type="PANTHER" id="PTHR46300">
    <property type="entry name" value="P450, PUTATIVE (EUROFUNG)-RELATED-RELATED"/>
    <property type="match status" value="1"/>
</dbReference>
<dbReference type="GeneID" id="20666277"/>
<protein>
    <submittedName>
        <fullName evidence="11">Cytochrome P450 monooxygenase 95</fullName>
    </submittedName>
</protein>
<evidence type="ECO:0000256" key="10">
    <source>
        <dbReference type="RuleBase" id="RU000461"/>
    </source>
</evidence>
<reference evidence="11 12" key="1">
    <citation type="journal article" date="2012" name="New Phytol.">
        <title>Insight into trade-off between wood decay and parasitism from the genome of a fungal forest pathogen.</title>
        <authorList>
            <person name="Olson A."/>
            <person name="Aerts A."/>
            <person name="Asiegbu F."/>
            <person name="Belbahri L."/>
            <person name="Bouzid O."/>
            <person name="Broberg A."/>
            <person name="Canback B."/>
            <person name="Coutinho P.M."/>
            <person name="Cullen D."/>
            <person name="Dalman K."/>
            <person name="Deflorio G."/>
            <person name="van Diepen L.T."/>
            <person name="Dunand C."/>
            <person name="Duplessis S."/>
            <person name="Durling M."/>
            <person name="Gonthier P."/>
            <person name="Grimwood J."/>
            <person name="Fossdal C.G."/>
            <person name="Hansson D."/>
            <person name="Henrissat B."/>
            <person name="Hietala A."/>
            <person name="Himmelstrand K."/>
            <person name="Hoffmeister D."/>
            <person name="Hogberg N."/>
            <person name="James T.Y."/>
            <person name="Karlsson M."/>
            <person name="Kohler A."/>
            <person name="Kues U."/>
            <person name="Lee Y.H."/>
            <person name="Lin Y.C."/>
            <person name="Lind M."/>
            <person name="Lindquist E."/>
            <person name="Lombard V."/>
            <person name="Lucas S."/>
            <person name="Lunden K."/>
            <person name="Morin E."/>
            <person name="Murat C."/>
            <person name="Park J."/>
            <person name="Raffaello T."/>
            <person name="Rouze P."/>
            <person name="Salamov A."/>
            <person name="Schmutz J."/>
            <person name="Solheim H."/>
            <person name="Stahlberg J."/>
            <person name="Velez H."/>
            <person name="de Vries R.P."/>
            <person name="Wiebenga A."/>
            <person name="Woodward S."/>
            <person name="Yakovlev I."/>
            <person name="Garbelotto M."/>
            <person name="Martin F."/>
            <person name="Grigoriev I.V."/>
            <person name="Stenlid J."/>
        </authorList>
    </citation>
    <scope>NUCLEOTIDE SEQUENCE [LARGE SCALE GENOMIC DNA]</scope>
    <source>
        <strain evidence="11 12">TC 32-1</strain>
    </source>
</reference>
<evidence type="ECO:0000256" key="2">
    <source>
        <dbReference type="ARBA" id="ARBA00005179"/>
    </source>
</evidence>
<dbReference type="HOGENOM" id="CLU_001570_2_3_1"/>
<dbReference type="Pfam" id="PF00067">
    <property type="entry name" value="p450"/>
    <property type="match status" value="1"/>
</dbReference>
<dbReference type="OrthoDB" id="2789670at2759"/>
<keyword evidence="12" id="KW-1185">Reference proteome</keyword>
<keyword evidence="6 10" id="KW-0560">Oxidoreductase</keyword>
<evidence type="ECO:0000256" key="6">
    <source>
        <dbReference type="ARBA" id="ARBA00023002"/>
    </source>
</evidence>
<evidence type="ECO:0000256" key="7">
    <source>
        <dbReference type="ARBA" id="ARBA00023004"/>
    </source>
</evidence>
<dbReference type="EMBL" id="KI925462">
    <property type="protein sequence ID" value="ETW78166.1"/>
    <property type="molecule type" value="Genomic_DNA"/>
</dbReference>
<gene>
    <name evidence="11" type="primary">cpm95</name>
    <name evidence="11" type="ORF">HETIRDRAFT_107765</name>
</gene>
<dbReference type="eggNOG" id="KOG0156">
    <property type="taxonomic scope" value="Eukaryota"/>
</dbReference>
<evidence type="ECO:0000256" key="5">
    <source>
        <dbReference type="ARBA" id="ARBA00022723"/>
    </source>
</evidence>
<dbReference type="InterPro" id="IPR036396">
    <property type="entry name" value="Cyt_P450_sf"/>
</dbReference>
<accession>W4JZ60</accession>
<dbReference type="InterPro" id="IPR002401">
    <property type="entry name" value="Cyt_P450_E_grp-I"/>
</dbReference>
<evidence type="ECO:0000256" key="3">
    <source>
        <dbReference type="ARBA" id="ARBA00010617"/>
    </source>
</evidence>
<dbReference type="PANTHER" id="PTHR46300:SF7">
    <property type="entry name" value="P450, PUTATIVE (EUROFUNG)-RELATED"/>
    <property type="match status" value="1"/>
</dbReference>
<name>W4JZ60_HETIT</name>
<dbReference type="PRINTS" id="PR00385">
    <property type="entry name" value="P450"/>
</dbReference>
<keyword evidence="4 9" id="KW-0349">Heme</keyword>
<comment type="similarity">
    <text evidence="3 10">Belongs to the cytochrome P450 family.</text>
</comment>
<comment type="cofactor">
    <cofactor evidence="1 9">
        <name>heme</name>
        <dbReference type="ChEBI" id="CHEBI:30413"/>
    </cofactor>
</comment>
<dbReference type="AlphaFoldDB" id="W4JZ60"/>
<dbReference type="CDD" id="cd11065">
    <property type="entry name" value="CYP64-like"/>
    <property type="match status" value="1"/>
</dbReference>
<evidence type="ECO:0000256" key="9">
    <source>
        <dbReference type="PIRSR" id="PIRSR602401-1"/>
    </source>
</evidence>
<keyword evidence="8 10" id="KW-0503">Monooxygenase</keyword>
<dbReference type="SUPFAM" id="SSF48264">
    <property type="entry name" value="Cytochrome P450"/>
    <property type="match status" value="1"/>
</dbReference>
<dbReference type="Proteomes" id="UP000030671">
    <property type="component" value="Unassembled WGS sequence"/>
</dbReference>